<feature type="chain" id="PRO_5017311024" evidence="1">
    <location>
        <begin position="23"/>
        <end position="255"/>
    </location>
</feature>
<accession>A0A397P3Q3</accession>
<evidence type="ECO:0000313" key="3">
    <source>
        <dbReference type="Proteomes" id="UP000266568"/>
    </source>
</evidence>
<evidence type="ECO:0000313" key="2">
    <source>
        <dbReference type="EMBL" id="RIA44206.1"/>
    </source>
</evidence>
<organism evidence="2 3">
    <name type="scientific">Hephaestia caeni</name>
    <dbReference type="NCBI Taxonomy" id="645617"/>
    <lineage>
        <taxon>Bacteria</taxon>
        <taxon>Pseudomonadati</taxon>
        <taxon>Pseudomonadota</taxon>
        <taxon>Alphaproteobacteria</taxon>
        <taxon>Sphingomonadales</taxon>
        <taxon>Sphingomonadaceae</taxon>
        <taxon>Hephaestia</taxon>
    </lineage>
</organism>
<reference evidence="2 3" key="1">
    <citation type="submission" date="2018-08" db="EMBL/GenBank/DDBJ databases">
        <title>Genomic Encyclopedia of Type Strains, Phase IV (KMG-IV): sequencing the most valuable type-strain genomes for metagenomic binning, comparative biology and taxonomic classification.</title>
        <authorList>
            <person name="Goeker M."/>
        </authorList>
    </citation>
    <scope>NUCLEOTIDE SEQUENCE [LARGE SCALE GENOMIC DNA]</scope>
    <source>
        <strain evidence="2 3">DSM 25527</strain>
    </source>
</reference>
<keyword evidence="2" id="KW-0489">Methyltransferase</keyword>
<gene>
    <name evidence="2" type="ORF">DFR49_2444</name>
</gene>
<proteinExistence type="predicted"/>
<keyword evidence="3" id="KW-1185">Reference proteome</keyword>
<dbReference type="OrthoDB" id="9342567at2"/>
<keyword evidence="1" id="KW-0732">Signal</keyword>
<dbReference type="InterPro" id="IPR016980">
    <property type="entry name" value="S-AdoMet-dep_MeTrfase_Alr7345"/>
</dbReference>
<name>A0A397P3Q3_9SPHN</name>
<keyword evidence="2" id="KW-0808">Transferase</keyword>
<dbReference type="GO" id="GO:0008168">
    <property type="term" value="F:methyltransferase activity"/>
    <property type="evidence" value="ECO:0007669"/>
    <property type="project" value="UniProtKB-KW"/>
</dbReference>
<dbReference type="AlphaFoldDB" id="A0A397P3Q3"/>
<dbReference type="RefSeq" id="WP_119035888.1">
    <property type="nucleotide sequence ID" value="NZ_QXDC01000003.1"/>
</dbReference>
<dbReference type="Proteomes" id="UP000266568">
    <property type="component" value="Unassembled WGS sequence"/>
</dbReference>
<evidence type="ECO:0000256" key="1">
    <source>
        <dbReference type="SAM" id="SignalP"/>
    </source>
</evidence>
<dbReference type="SUPFAM" id="SSF53335">
    <property type="entry name" value="S-adenosyl-L-methionine-dependent methyltransferases"/>
    <property type="match status" value="1"/>
</dbReference>
<dbReference type="PROSITE" id="PS51257">
    <property type="entry name" value="PROKAR_LIPOPROTEIN"/>
    <property type="match status" value="1"/>
</dbReference>
<sequence>MKLPTIATVTACAILALGACTGQTTDNVATPAAAAADAITAALADPARADQAGDDARRQAAAALEFSGVKAGDTVIDYIPGSGYWSRIFTRVVGPEGKVYAIWPDRDGKTPQGLSDLKAKNLANVTAETLAPDQPLPADADLFWTVQNYHDIANNGGANALTAFDKRVLAALKPGGIYVVIDHAAEAGSGLRDTDTLHRIDPAIVKQQIVGAGFEFVSESPVLANAQDDHTLKVFDPKVRGTTDQFIYKFRKPAE</sequence>
<protein>
    <submittedName>
        <fullName evidence="2">Putative methyltransferase</fullName>
    </submittedName>
</protein>
<feature type="signal peptide" evidence="1">
    <location>
        <begin position="1"/>
        <end position="22"/>
    </location>
</feature>
<dbReference type="PIRSF" id="PIRSF031679">
    <property type="entry name" value="Mtase_Alr7345_prd"/>
    <property type="match status" value="1"/>
</dbReference>
<dbReference type="InterPro" id="IPR029063">
    <property type="entry name" value="SAM-dependent_MTases_sf"/>
</dbReference>
<dbReference type="Gene3D" id="3.40.50.150">
    <property type="entry name" value="Vaccinia Virus protein VP39"/>
    <property type="match status" value="1"/>
</dbReference>
<comment type="caution">
    <text evidence="2">The sequence shown here is derived from an EMBL/GenBank/DDBJ whole genome shotgun (WGS) entry which is preliminary data.</text>
</comment>
<dbReference type="GO" id="GO:0032259">
    <property type="term" value="P:methylation"/>
    <property type="evidence" value="ECO:0007669"/>
    <property type="project" value="UniProtKB-KW"/>
</dbReference>
<dbReference type="EMBL" id="QXDC01000003">
    <property type="protein sequence ID" value="RIA44206.1"/>
    <property type="molecule type" value="Genomic_DNA"/>
</dbReference>